<gene>
    <name evidence="2" type="ORF">GX50_02709</name>
</gene>
<feature type="compositionally biased region" description="Polar residues" evidence="1">
    <location>
        <begin position="104"/>
        <end position="119"/>
    </location>
</feature>
<comment type="caution">
    <text evidence="2">The sequence shown here is derived from an EMBL/GenBank/DDBJ whole genome shotgun (WGS) entry which is preliminary data.</text>
</comment>
<protein>
    <recommendedName>
        <fullName evidence="4">HNH nuclease domain-containing protein</fullName>
    </recommendedName>
</protein>
<dbReference type="STRING" id="73230.A0A2B7ZM70"/>
<feature type="region of interest" description="Disordered" evidence="1">
    <location>
        <begin position="94"/>
        <end position="121"/>
    </location>
</feature>
<evidence type="ECO:0000313" key="2">
    <source>
        <dbReference type="EMBL" id="PGH34441.1"/>
    </source>
</evidence>
<dbReference type="VEuPathDB" id="FungiDB:EMCG_07832"/>
<dbReference type="Proteomes" id="UP000226031">
    <property type="component" value="Unassembled WGS sequence"/>
</dbReference>
<reference evidence="2 3" key="1">
    <citation type="submission" date="2017-10" db="EMBL/GenBank/DDBJ databases">
        <title>Comparative genomics in systemic dimorphic fungi from Ajellomycetaceae.</title>
        <authorList>
            <person name="Munoz J.F."/>
            <person name="Mcewen J.G."/>
            <person name="Clay O.K."/>
            <person name="Cuomo C.A."/>
        </authorList>
    </citation>
    <scope>NUCLEOTIDE SEQUENCE [LARGE SCALE GENOMIC DNA]</scope>
    <source>
        <strain evidence="2 3">UAMH4076</strain>
    </source>
</reference>
<organism evidence="2 3">
    <name type="scientific">[Emmonsia] crescens</name>
    <dbReference type="NCBI Taxonomy" id="73230"/>
    <lineage>
        <taxon>Eukaryota</taxon>
        <taxon>Fungi</taxon>
        <taxon>Dikarya</taxon>
        <taxon>Ascomycota</taxon>
        <taxon>Pezizomycotina</taxon>
        <taxon>Eurotiomycetes</taxon>
        <taxon>Eurotiomycetidae</taxon>
        <taxon>Onygenales</taxon>
        <taxon>Ajellomycetaceae</taxon>
        <taxon>Emergomyces</taxon>
    </lineage>
</organism>
<sequence length="321" mass="35855">MKFLASSALPSSLSPPPVDDQLARRRLELNAPKTEDDSTVRALASFLDFLPNEGRHPLSQFVSGCSNATLYSLAEYLISSILIPIRTRAITPEFSPSPFEDNGAQVQEEASSMDQPPTRNKQKQLKQQCLDRDDHRCMATGISDVKADGIGTVRLGFTAHTVLAHIIPYSIGTSEDKKTDHKVAQMWATVKRLFPRIELGLILLPEIRNAFDRFGIAFEPIENNHEYQNLTLGPEFLTIFTLYLPPPTDHGYRLVTFQAHTNTPLPSPAILQAHATLANILHASGIGEHIENIMREFEETRYLAPDGSDDIYRLISIRLRA</sequence>
<name>A0A2B7ZM70_9EURO</name>
<dbReference type="EMBL" id="PDND01000040">
    <property type="protein sequence ID" value="PGH34441.1"/>
    <property type="molecule type" value="Genomic_DNA"/>
</dbReference>
<accession>A0A2B7ZM70</accession>
<evidence type="ECO:0000313" key="3">
    <source>
        <dbReference type="Proteomes" id="UP000226031"/>
    </source>
</evidence>
<evidence type="ECO:0000256" key="1">
    <source>
        <dbReference type="SAM" id="MobiDB-lite"/>
    </source>
</evidence>
<keyword evidence="3" id="KW-1185">Reference proteome</keyword>
<proteinExistence type="predicted"/>
<evidence type="ECO:0008006" key="4">
    <source>
        <dbReference type="Google" id="ProtNLM"/>
    </source>
</evidence>
<dbReference type="AlphaFoldDB" id="A0A2B7ZM70"/>